<keyword evidence="4" id="KW-0808">Transferase</keyword>
<dbReference type="EC" id="2.7.13.3" evidence="2"/>
<evidence type="ECO:0000256" key="6">
    <source>
        <dbReference type="SAM" id="MobiDB-lite"/>
    </source>
</evidence>
<protein>
    <recommendedName>
        <fullName evidence="2">histidine kinase</fullName>
        <ecNumber evidence="2">2.7.13.3</ecNumber>
    </recommendedName>
</protein>
<keyword evidence="3" id="KW-0597">Phosphoprotein</keyword>
<dbReference type="Proteomes" id="UP000199385">
    <property type="component" value="Chromosome I"/>
</dbReference>
<evidence type="ECO:0000256" key="4">
    <source>
        <dbReference type="ARBA" id="ARBA00022679"/>
    </source>
</evidence>
<name>A0A1A8ZIY2_9ACTN</name>
<dbReference type="Gene3D" id="3.30.565.10">
    <property type="entry name" value="Histidine kinase-like ATPase, C-terminal domain"/>
    <property type="match status" value="1"/>
</dbReference>
<dbReference type="GO" id="GO:0000160">
    <property type="term" value="P:phosphorelay signal transduction system"/>
    <property type="evidence" value="ECO:0007669"/>
    <property type="project" value="TreeGrafter"/>
</dbReference>
<feature type="compositionally biased region" description="Pro residues" evidence="6">
    <location>
        <begin position="737"/>
        <end position="757"/>
    </location>
</feature>
<dbReference type="InterPro" id="IPR036890">
    <property type="entry name" value="HATPase_C_sf"/>
</dbReference>
<proteinExistence type="predicted"/>
<dbReference type="EMBL" id="LT594323">
    <property type="protein sequence ID" value="SBT43837.1"/>
    <property type="molecule type" value="Genomic_DNA"/>
</dbReference>
<dbReference type="RefSeq" id="WP_231921434.1">
    <property type="nucleotide sequence ID" value="NZ_LT594323.1"/>
</dbReference>
<evidence type="ECO:0000256" key="1">
    <source>
        <dbReference type="ARBA" id="ARBA00000085"/>
    </source>
</evidence>
<feature type="region of interest" description="Disordered" evidence="6">
    <location>
        <begin position="828"/>
        <end position="847"/>
    </location>
</feature>
<dbReference type="Pfam" id="PF08376">
    <property type="entry name" value="NIT"/>
    <property type="match status" value="1"/>
</dbReference>
<gene>
    <name evidence="9" type="ORF">GA0070611_2476</name>
</gene>
<dbReference type="InterPro" id="IPR003594">
    <property type="entry name" value="HATPase_dom"/>
</dbReference>
<dbReference type="InterPro" id="IPR050428">
    <property type="entry name" value="TCS_sensor_his_kinase"/>
</dbReference>
<feature type="region of interest" description="Disordered" evidence="6">
    <location>
        <begin position="1"/>
        <end position="27"/>
    </location>
</feature>
<feature type="compositionally biased region" description="Pro residues" evidence="6">
    <location>
        <begin position="798"/>
        <end position="815"/>
    </location>
</feature>
<dbReference type="AlphaFoldDB" id="A0A1A8ZIY2"/>
<keyword evidence="10" id="KW-1185">Reference proteome</keyword>
<feature type="region of interest" description="Disordered" evidence="6">
    <location>
        <begin position="690"/>
        <end position="820"/>
    </location>
</feature>
<keyword evidence="5 9" id="KW-0418">Kinase</keyword>
<sequence length="933" mass="98378">MGAGPDPTGAAAARHRSASDEPVTAPRRRPALRLRDWRIRTKLATVLVIPSLAFLVLAGVQTRGLVGQTTALSDFAEQVGVGRQITTAVDRLQQERDRAAGELAALRRAGGNADRDAAVAALQPLQGASDRAMSELRQAAEPLADASAAWRVAYAEALEAYDQVVYIRAAIPPAVLSSDTILSNYHRAITTLLDLLAEPSPGDDQRALTNAVLRYVQLSRVKELSSRIRAELYAAARGGRYEVDDQVTLTDLRAQQLTALGAFRVAATSAQIRRYDQTSLDPAFVAATKLEEKTLTTGAAEPALLPAPQWWAASEQRQELLRQLEGEIVDDAVRRADDASARQLRDTLLVVGGILAVLLVAVLISLLVGRSLARSMRQLRGQAMRIAQVELPLTLDRLRAVDRPVGAIEVPPAVITSQDELGELAEAFVAVHRSAVDVAVEQAAMRRNVNAMFVNLARRSQVLVERQLELLDELEREEDDPDQLENLFKLDHLAARMRRNDESLLVLAGTESSRRWNRPVGLGAVLLAASAEIEQYQRVRHDSRADLHVVGHAVGDLVHLFAELLENATAFSRPDTVVQVTTRTEGPAAVVEIADQGLGMSPTALAEANAVLAEPPAADVAASERMGLFVVSHLGARHGIRVRLHGGTDGLLATVRLPADLLALAPSELDQPAAPRMLTSQVAAASRAAMPHSGALTAPTSELPVAGRPPGAPAFGLPARPGEPAAAPAGWHRPAPAALPAPPAGPAGSPPAGPPAPVTHAVPPEAWGAPAGQPPAPAGPPVPVTHAVPPEAWGGPAGQPPAPGQPAVPAGPPAVPRQHRPPVRAENVLNPAAPAGGGWFSRQGPSSAVLGVTPPPAATPVTAGTNERGLPVRVPMAQLAAVTETNRPAAPRHDPDPEAVGGMLSRFYGGVRRAEAEETTEMFMPRSEGGRQQ</sequence>
<evidence type="ECO:0000313" key="9">
    <source>
        <dbReference type="EMBL" id="SBT43837.1"/>
    </source>
</evidence>
<comment type="catalytic activity">
    <reaction evidence="1">
        <text>ATP + protein L-histidine = ADP + protein N-phospho-L-histidine.</text>
        <dbReference type="EC" id="2.7.13.3"/>
    </reaction>
</comment>
<accession>A0A1A8ZIY2</accession>
<dbReference type="Pfam" id="PF02518">
    <property type="entry name" value="HATPase_c"/>
    <property type="match status" value="1"/>
</dbReference>
<feature type="compositionally biased region" description="Low complexity" evidence="6">
    <location>
        <begin position="784"/>
        <end position="794"/>
    </location>
</feature>
<evidence type="ECO:0000256" key="7">
    <source>
        <dbReference type="SAM" id="Phobius"/>
    </source>
</evidence>
<feature type="compositionally biased region" description="Low complexity" evidence="6">
    <location>
        <begin position="1"/>
        <end position="12"/>
    </location>
</feature>
<dbReference type="Gene3D" id="6.10.340.10">
    <property type="match status" value="1"/>
</dbReference>
<dbReference type="PATRIC" id="fig|261654.4.peg.2513"/>
<dbReference type="InterPro" id="IPR013587">
    <property type="entry name" value="Nitrate/nitrite_sensing"/>
</dbReference>
<evidence type="ECO:0000313" key="10">
    <source>
        <dbReference type="Proteomes" id="UP000199385"/>
    </source>
</evidence>
<feature type="compositionally biased region" description="Pro residues" evidence="6">
    <location>
        <begin position="772"/>
        <end position="783"/>
    </location>
</feature>
<feature type="region of interest" description="Disordered" evidence="6">
    <location>
        <begin position="883"/>
        <end position="903"/>
    </location>
</feature>
<evidence type="ECO:0000256" key="3">
    <source>
        <dbReference type="ARBA" id="ARBA00022553"/>
    </source>
</evidence>
<evidence type="ECO:0000256" key="2">
    <source>
        <dbReference type="ARBA" id="ARBA00012438"/>
    </source>
</evidence>
<dbReference type="GO" id="GO:0004673">
    <property type="term" value="F:protein histidine kinase activity"/>
    <property type="evidence" value="ECO:0007669"/>
    <property type="project" value="UniProtKB-EC"/>
</dbReference>
<feature type="transmembrane region" description="Helical" evidence="7">
    <location>
        <begin position="348"/>
        <end position="368"/>
    </location>
</feature>
<evidence type="ECO:0000259" key="8">
    <source>
        <dbReference type="SMART" id="SM00387"/>
    </source>
</evidence>
<keyword evidence="7" id="KW-0472">Membrane</keyword>
<dbReference type="SMART" id="SM00387">
    <property type="entry name" value="HATPase_c"/>
    <property type="match status" value="1"/>
</dbReference>
<feature type="domain" description="Histidine kinase/HSP90-like ATPase" evidence="8">
    <location>
        <begin position="552"/>
        <end position="661"/>
    </location>
</feature>
<dbReference type="PANTHER" id="PTHR45436:SF5">
    <property type="entry name" value="SENSOR HISTIDINE KINASE TRCS"/>
    <property type="match status" value="1"/>
</dbReference>
<dbReference type="GO" id="GO:0005886">
    <property type="term" value="C:plasma membrane"/>
    <property type="evidence" value="ECO:0007669"/>
    <property type="project" value="TreeGrafter"/>
</dbReference>
<keyword evidence="7" id="KW-0812">Transmembrane</keyword>
<evidence type="ECO:0000256" key="5">
    <source>
        <dbReference type="ARBA" id="ARBA00022777"/>
    </source>
</evidence>
<feature type="compositionally biased region" description="Low complexity" evidence="6">
    <location>
        <begin position="716"/>
        <end position="736"/>
    </location>
</feature>
<reference evidence="10" key="1">
    <citation type="submission" date="2016-06" db="EMBL/GenBank/DDBJ databases">
        <authorList>
            <person name="Varghese N."/>
            <person name="Submissions Spin"/>
        </authorList>
    </citation>
    <scope>NUCLEOTIDE SEQUENCE [LARGE SCALE GENOMIC DNA]</scope>
    <source>
        <strain evidence="10">DSM 44815</strain>
    </source>
</reference>
<dbReference type="SUPFAM" id="SSF55874">
    <property type="entry name" value="ATPase domain of HSP90 chaperone/DNA topoisomerase II/histidine kinase"/>
    <property type="match status" value="1"/>
</dbReference>
<feature type="transmembrane region" description="Helical" evidence="7">
    <location>
        <begin position="43"/>
        <end position="60"/>
    </location>
</feature>
<organism evidence="9 10">
    <name type="scientific">Micromonospora auratinigra</name>
    <dbReference type="NCBI Taxonomy" id="261654"/>
    <lineage>
        <taxon>Bacteria</taxon>
        <taxon>Bacillati</taxon>
        <taxon>Actinomycetota</taxon>
        <taxon>Actinomycetes</taxon>
        <taxon>Micromonosporales</taxon>
        <taxon>Micromonosporaceae</taxon>
        <taxon>Micromonospora</taxon>
    </lineage>
</organism>
<dbReference type="STRING" id="261654.GA0070611_2476"/>
<feature type="compositionally biased region" description="Low complexity" evidence="6">
    <location>
        <begin position="758"/>
        <end position="771"/>
    </location>
</feature>
<dbReference type="PANTHER" id="PTHR45436">
    <property type="entry name" value="SENSOR HISTIDINE KINASE YKOH"/>
    <property type="match status" value="1"/>
</dbReference>
<keyword evidence="7" id="KW-1133">Transmembrane helix</keyword>